<keyword evidence="6 8" id="KW-0472">Membrane</keyword>
<dbReference type="AlphaFoldDB" id="A0A2G8JDT4"/>
<comment type="similarity">
    <text evidence="2">Belongs to the SLC35F solute transporter family.</text>
</comment>
<keyword evidence="5 8" id="KW-1133">Transmembrane helix</keyword>
<reference evidence="9 10" key="1">
    <citation type="journal article" date="2017" name="PLoS Biol.">
        <title>The sea cucumber genome provides insights into morphological evolution and visceral regeneration.</title>
        <authorList>
            <person name="Zhang X."/>
            <person name="Sun L."/>
            <person name="Yuan J."/>
            <person name="Sun Y."/>
            <person name="Gao Y."/>
            <person name="Zhang L."/>
            <person name="Li S."/>
            <person name="Dai H."/>
            <person name="Hamel J.F."/>
            <person name="Liu C."/>
            <person name="Yu Y."/>
            <person name="Liu S."/>
            <person name="Lin W."/>
            <person name="Guo K."/>
            <person name="Jin S."/>
            <person name="Xu P."/>
            <person name="Storey K.B."/>
            <person name="Huan P."/>
            <person name="Zhang T."/>
            <person name="Zhou Y."/>
            <person name="Zhang J."/>
            <person name="Lin C."/>
            <person name="Li X."/>
            <person name="Xing L."/>
            <person name="Huo D."/>
            <person name="Sun M."/>
            <person name="Wang L."/>
            <person name="Mercier A."/>
            <person name="Li F."/>
            <person name="Yang H."/>
            <person name="Xiang J."/>
        </authorList>
    </citation>
    <scope>NUCLEOTIDE SEQUENCE [LARGE SCALE GENOMIC DNA]</scope>
    <source>
        <strain evidence="9">Shaxun</strain>
        <tissue evidence="9">Muscle</tissue>
    </source>
</reference>
<dbReference type="InterPro" id="IPR052221">
    <property type="entry name" value="SLC35F_Transporter"/>
</dbReference>
<dbReference type="GO" id="GO:0016020">
    <property type="term" value="C:membrane"/>
    <property type="evidence" value="ECO:0007669"/>
    <property type="project" value="UniProtKB-SubCell"/>
</dbReference>
<dbReference type="PANTHER" id="PTHR14233">
    <property type="entry name" value="DUF914-RELATED"/>
    <property type="match status" value="1"/>
</dbReference>
<dbReference type="Pfam" id="PF06027">
    <property type="entry name" value="SLC35F"/>
    <property type="match status" value="2"/>
</dbReference>
<comment type="function">
    <text evidence="7">Putative solute transporter.</text>
</comment>
<evidence type="ECO:0000256" key="1">
    <source>
        <dbReference type="ARBA" id="ARBA00004141"/>
    </source>
</evidence>
<dbReference type="InterPro" id="IPR009262">
    <property type="entry name" value="SLC35_F1/F2/F6"/>
</dbReference>
<evidence type="ECO:0000256" key="7">
    <source>
        <dbReference type="ARBA" id="ARBA00037727"/>
    </source>
</evidence>
<keyword evidence="3" id="KW-0813">Transport</keyword>
<dbReference type="PANTHER" id="PTHR14233:SF4">
    <property type="entry name" value="SOLUTE CARRIER FAMILY 35 MEMBER F2"/>
    <property type="match status" value="1"/>
</dbReference>
<evidence type="ECO:0000256" key="5">
    <source>
        <dbReference type="ARBA" id="ARBA00022989"/>
    </source>
</evidence>
<feature type="transmembrane region" description="Helical" evidence="8">
    <location>
        <begin position="64"/>
        <end position="85"/>
    </location>
</feature>
<protein>
    <submittedName>
        <fullName evidence="9">Putative solute carrier family 35 member F2-like</fullName>
    </submittedName>
</protein>
<comment type="subcellular location">
    <subcellularLocation>
        <location evidence="1">Membrane</location>
        <topology evidence="1">Multi-pass membrane protein</topology>
    </subcellularLocation>
</comment>
<evidence type="ECO:0000256" key="6">
    <source>
        <dbReference type="ARBA" id="ARBA00023136"/>
    </source>
</evidence>
<evidence type="ECO:0000256" key="2">
    <source>
        <dbReference type="ARBA" id="ARBA00007863"/>
    </source>
</evidence>
<keyword evidence="4 8" id="KW-0812">Transmembrane</keyword>
<evidence type="ECO:0000313" key="9">
    <source>
        <dbReference type="EMBL" id="PIK33900.1"/>
    </source>
</evidence>
<dbReference type="OrthoDB" id="429955at2759"/>
<feature type="transmembrane region" description="Helical" evidence="8">
    <location>
        <begin position="136"/>
        <end position="159"/>
    </location>
</feature>
<gene>
    <name evidence="9" type="ORF">BSL78_29277</name>
</gene>
<dbReference type="Proteomes" id="UP000230750">
    <property type="component" value="Unassembled WGS sequence"/>
</dbReference>
<organism evidence="9 10">
    <name type="scientific">Stichopus japonicus</name>
    <name type="common">Sea cucumber</name>
    <dbReference type="NCBI Taxonomy" id="307972"/>
    <lineage>
        <taxon>Eukaryota</taxon>
        <taxon>Metazoa</taxon>
        <taxon>Echinodermata</taxon>
        <taxon>Eleutherozoa</taxon>
        <taxon>Echinozoa</taxon>
        <taxon>Holothuroidea</taxon>
        <taxon>Aspidochirotacea</taxon>
        <taxon>Aspidochirotida</taxon>
        <taxon>Stichopodidae</taxon>
        <taxon>Apostichopus</taxon>
    </lineage>
</organism>
<sequence length="270" mass="29885">MASQFAEAGRPSGASGTSWDRIVEVTSPLFTKKFLRVLLGGQLVSLLICGTAVTSQLLNDQHGIAAPTTQSFANYLLLTIVYCGILCFRKDRDNFYHILMTRGWKYLIVALIDVEANYLVVKAYQYTTLTAYRYRWTHITGVVICMVGLGGLILVDALTGRSDHGDPPKKLLGDMLCLLGASLYGFSNVAQEYAVRFYTRVEFLGMVGLFATFISGIQLLILERDELTTFSWNVEAVFLLIGLPSSCLACILCFRWSSNGAPPQWSTSPF</sequence>
<evidence type="ECO:0000313" key="10">
    <source>
        <dbReference type="Proteomes" id="UP000230750"/>
    </source>
</evidence>
<evidence type="ECO:0000256" key="8">
    <source>
        <dbReference type="SAM" id="Phobius"/>
    </source>
</evidence>
<keyword evidence="10" id="KW-1185">Reference proteome</keyword>
<comment type="caution">
    <text evidence="9">The sequence shown here is derived from an EMBL/GenBank/DDBJ whole genome shotgun (WGS) entry which is preliminary data.</text>
</comment>
<proteinExistence type="inferred from homology"/>
<feature type="transmembrane region" description="Helical" evidence="8">
    <location>
        <begin position="203"/>
        <end position="222"/>
    </location>
</feature>
<name>A0A2G8JDT4_STIJA</name>
<dbReference type="GO" id="GO:0022857">
    <property type="term" value="F:transmembrane transporter activity"/>
    <property type="evidence" value="ECO:0007669"/>
    <property type="project" value="InterPro"/>
</dbReference>
<evidence type="ECO:0000256" key="4">
    <source>
        <dbReference type="ARBA" id="ARBA00022692"/>
    </source>
</evidence>
<feature type="transmembrane region" description="Helical" evidence="8">
    <location>
        <begin position="234"/>
        <end position="257"/>
    </location>
</feature>
<dbReference type="EMBL" id="MRZV01002364">
    <property type="protein sequence ID" value="PIK33900.1"/>
    <property type="molecule type" value="Genomic_DNA"/>
</dbReference>
<accession>A0A2G8JDT4</accession>
<feature type="transmembrane region" description="Helical" evidence="8">
    <location>
        <begin position="37"/>
        <end position="58"/>
    </location>
</feature>
<feature type="transmembrane region" description="Helical" evidence="8">
    <location>
        <begin position="171"/>
        <end position="191"/>
    </location>
</feature>
<evidence type="ECO:0000256" key="3">
    <source>
        <dbReference type="ARBA" id="ARBA00022448"/>
    </source>
</evidence>
<dbReference type="STRING" id="307972.A0A2G8JDT4"/>